<dbReference type="Proteomes" id="UP001175000">
    <property type="component" value="Unassembled WGS sequence"/>
</dbReference>
<reference evidence="1" key="1">
    <citation type="submission" date="2023-06" db="EMBL/GenBank/DDBJ databases">
        <title>Genome-scale phylogeny and comparative genomics of the fungal order Sordariales.</title>
        <authorList>
            <consortium name="Lawrence Berkeley National Laboratory"/>
            <person name="Hensen N."/>
            <person name="Bonometti L."/>
            <person name="Westerberg I."/>
            <person name="Brannstrom I.O."/>
            <person name="Guillou S."/>
            <person name="Cros-Aarteil S."/>
            <person name="Calhoun S."/>
            <person name="Haridas S."/>
            <person name="Kuo A."/>
            <person name="Mondo S."/>
            <person name="Pangilinan J."/>
            <person name="Riley R."/>
            <person name="Labutti K."/>
            <person name="Andreopoulos B."/>
            <person name="Lipzen A."/>
            <person name="Chen C."/>
            <person name="Yanf M."/>
            <person name="Daum C."/>
            <person name="Ng V."/>
            <person name="Clum A."/>
            <person name="Steindorff A."/>
            <person name="Ohm R."/>
            <person name="Martin F."/>
            <person name="Silar P."/>
            <person name="Natvig D."/>
            <person name="Lalanne C."/>
            <person name="Gautier V."/>
            <person name="Ament-Velasquez S.L."/>
            <person name="Kruys A."/>
            <person name="Hutchinson M.I."/>
            <person name="Powell A.J."/>
            <person name="Barry K."/>
            <person name="Miller A.N."/>
            <person name="Grigoriev I.V."/>
            <person name="Debuchy R."/>
            <person name="Gladieux P."/>
            <person name="Thoren M.H."/>
            <person name="Johannesson H."/>
        </authorList>
    </citation>
    <scope>NUCLEOTIDE SEQUENCE</scope>
    <source>
        <strain evidence="1">CBS 606.72</strain>
    </source>
</reference>
<accession>A0AA40C3T6</accession>
<protein>
    <submittedName>
        <fullName evidence="1">Uncharacterized protein</fullName>
    </submittedName>
</protein>
<gene>
    <name evidence="1" type="ORF">B0T14DRAFT_173324</name>
</gene>
<organism evidence="1 2">
    <name type="scientific">Immersiella caudata</name>
    <dbReference type="NCBI Taxonomy" id="314043"/>
    <lineage>
        <taxon>Eukaryota</taxon>
        <taxon>Fungi</taxon>
        <taxon>Dikarya</taxon>
        <taxon>Ascomycota</taxon>
        <taxon>Pezizomycotina</taxon>
        <taxon>Sordariomycetes</taxon>
        <taxon>Sordariomycetidae</taxon>
        <taxon>Sordariales</taxon>
        <taxon>Lasiosphaeriaceae</taxon>
        <taxon>Immersiella</taxon>
    </lineage>
</organism>
<name>A0AA40C3T6_9PEZI</name>
<proteinExistence type="predicted"/>
<dbReference type="EMBL" id="JAULSU010000003">
    <property type="protein sequence ID" value="KAK0623333.1"/>
    <property type="molecule type" value="Genomic_DNA"/>
</dbReference>
<keyword evidence="2" id="KW-1185">Reference proteome</keyword>
<dbReference type="AlphaFoldDB" id="A0AA40C3T6"/>
<evidence type="ECO:0000313" key="1">
    <source>
        <dbReference type="EMBL" id="KAK0623333.1"/>
    </source>
</evidence>
<evidence type="ECO:0000313" key="2">
    <source>
        <dbReference type="Proteomes" id="UP001175000"/>
    </source>
</evidence>
<comment type="caution">
    <text evidence="1">The sequence shown here is derived from an EMBL/GenBank/DDBJ whole genome shotgun (WGS) entry which is preliminary data.</text>
</comment>
<sequence>MPTRTHHDLTPINGQPFLDDKPSLSLAREPSTLGPCHRNLSPLAHESATLQLGRGPSSHLGGIPFVDIWIFWPIRSCFWVFFKMEARGCSGRQPMRLKSRGLTSHTSFAHLRTSLGCCQSCPDTRSSTGWRWPLGSLLSMRSPIAVGNARLSTPVSSLWADLGSGCSLPEPLAPEPGITPRPGQSEGHTLFDVGDGAARRGRFWPQPGYTSFPAALLSWDATPGASLCERSLWDPGPSWDPEPWRCAG</sequence>